<reference evidence="2 3" key="1">
    <citation type="submission" date="2023-02" db="EMBL/GenBank/DDBJ databases">
        <title>LHISI_Scaffold_Assembly.</title>
        <authorList>
            <person name="Stuart O.P."/>
            <person name="Cleave R."/>
            <person name="Magrath M.J.L."/>
            <person name="Mikheyev A.S."/>
        </authorList>
    </citation>
    <scope>NUCLEOTIDE SEQUENCE [LARGE SCALE GENOMIC DNA]</scope>
    <source>
        <strain evidence="2">Daus_M_001</strain>
        <tissue evidence="2">Leg muscle</tissue>
    </source>
</reference>
<sequence>MGLKLRWFRARMNVSSRSMKTDFSAPSHGLYRPTYSMYGADILSETSRSTRDISQPDVATRLLPKQMSKSMPDLGDTPSSPAMAFAPKVKSPHTQLNASSLHSPHARQEVAAVINPAFAQQDSRTPHQQQNAFSLHNPKAREVAVATNPAFAQQMFDPASQETAKTKNKLQLKLNIPATTEVHKPSKSEAAVNATKPEKKKGKNKLAPSPPKPGNDKKDKKDKKNKKSNKEVVDLRFGGESES</sequence>
<organism evidence="2 3">
    <name type="scientific">Dryococelus australis</name>
    <dbReference type="NCBI Taxonomy" id="614101"/>
    <lineage>
        <taxon>Eukaryota</taxon>
        <taxon>Metazoa</taxon>
        <taxon>Ecdysozoa</taxon>
        <taxon>Arthropoda</taxon>
        <taxon>Hexapoda</taxon>
        <taxon>Insecta</taxon>
        <taxon>Pterygota</taxon>
        <taxon>Neoptera</taxon>
        <taxon>Polyneoptera</taxon>
        <taxon>Phasmatodea</taxon>
        <taxon>Verophasmatodea</taxon>
        <taxon>Anareolatae</taxon>
        <taxon>Phasmatidae</taxon>
        <taxon>Eurycanthinae</taxon>
        <taxon>Dryococelus</taxon>
    </lineage>
</organism>
<evidence type="ECO:0000313" key="2">
    <source>
        <dbReference type="EMBL" id="KAJ8868373.1"/>
    </source>
</evidence>
<keyword evidence="3" id="KW-1185">Reference proteome</keyword>
<name>A0ABQ9G7E9_9NEOP</name>
<evidence type="ECO:0000313" key="3">
    <source>
        <dbReference type="Proteomes" id="UP001159363"/>
    </source>
</evidence>
<protein>
    <submittedName>
        <fullName evidence="2">Uncharacterized protein</fullName>
    </submittedName>
</protein>
<dbReference type="Proteomes" id="UP001159363">
    <property type="component" value="Chromosome 13"/>
</dbReference>
<feature type="compositionally biased region" description="Basic and acidic residues" evidence="1">
    <location>
        <begin position="228"/>
        <end position="243"/>
    </location>
</feature>
<accession>A0ABQ9G7E9</accession>
<proteinExistence type="predicted"/>
<gene>
    <name evidence="2" type="ORF">PR048_029889</name>
</gene>
<dbReference type="EMBL" id="JARBHB010000014">
    <property type="protein sequence ID" value="KAJ8868373.1"/>
    <property type="molecule type" value="Genomic_DNA"/>
</dbReference>
<evidence type="ECO:0000256" key="1">
    <source>
        <dbReference type="SAM" id="MobiDB-lite"/>
    </source>
</evidence>
<comment type="caution">
    <text evidence="2">The sequence shown here is derived from an EMBL/GenBank/DDBJ whole genome shotgun (WGS) entry which is preliminary data.</text>
</comment>
<feature type="region of interest" description="Disordered" evidence="1">
    <location>
        <begin position="176"/>
        <end position="243"/>
    </location>
</feature>